<dbReference type="PROSITE" id="PS51375">
    <property type="entry name" value="PPR"/>
    <property type="match status" value="3"/>
</dbReference>
<dbReference type="FunFam" id="1.25.40.10:FF:000759">
    <property type="entry name" value="Pentatricopeptide repeat-containing protein PNM1 mitochondrial"/>
    <property type="match status" value="1"/>
</dbReference>
<dbReference type="Pfam" id="PF01535">
    <property type="entry name" value="PPR"/>
    <property type="match status" value="2"/>
</dbReference>
<dbReference type="InterPro" id="IPR002885">
    <property type="entry name" value="PPR_rpt"/>
</dbReference>
<dbReference type="PANTHER" id="PTHR45613">
    <property type="entry name" value="PENTATRICOPEPTIDE REPEAT-CONTAINING PROTEIN"/>
    <property type="match status" value="1"/>
</dbReference>
<evidence type="ECO:0000256" key="1">
    <source>
        <dbReference type="ARBA" id="ARBA00022737"/>
    </source>
</evidence>
<sequence length="499" mass="55184">MARPPPPLLRHLLRRFLPSHPPIPHPSIHSPLPPLTLFRFLSSLSSAVPAAAASDVAHSIAGELQKISSSVSTDLPGHLSLHFSDVRFTPSLLHDVLTHSPPTAGRAAADLFRHLAGTRCLPASDPSLALLVGLLARRHDFKAINELLHDFPRAVGHETLSTTLLSLASAGRPAAAVRLFQSLGKDLNVPRDPAALSALVTALCAHGFTGYAERAVKAAAAEIFPNVDICNALIGGYCTELKLGEARRLMEEILRGGFELSTPAYNSILDCVCRLARKKDPLQMQHEAEKILLEMESAGIPRNARTFHVLIYNLCKIRKTEDAMKLFGRMPEWGCSAEADTYLVLIRSLYQAARVSEGDEMIEWMRSAGFGSELDRKAYYGFIKILCGIERVDHAMKVFRMMKGYGHAPGIKTYDLLIGKLAAHNQGDRANALFKEAVARGVPVTPNVYKVDPRFVKQKKVKQGKKRETLPEKMARKRKRIRKLKMSFVKKPRSTRRVI</sequence>
<dbReference type="PANTHER" id="PTHR45613:SF9">
    <property type="entry name" value="MITOCHONDRIAL GROUP I INTRON SPLICING FACTOR CCM1"/>
    <property type="match status" value="1"/>
</dbReference>
<feature type="repeat" description="PPR" evidence="2">
    <location>
        <begin position="375"/>
        <end position="409"/>
    </location>
</feature>
<evidence type="ECO:0000313" key="3">
    <source>
        <dbReference type="Proteomes" id="UP001515500"/>
    </source>
</evidence>
<dbReference type="InterPro" id="IPR011990">
    <property type="entry name" value="TPR-like_helical_dom_sf"/>
</dbReference>
<protein>
    <submittedName>
        <fullName evidence="4 5">Pentatricopeptide repeat-containing protein PNM1, mitochondrial</fullName>
    </submittedName>
</protein>
<evidence type="ECO:0000313" key="5">
    <source>
        <dbReference type="RefSeq" id="XP_039137297.1"/>
    </source>
</evidence>
<proteinExistence type="predicted"/>
<dbReference type="RefSeq" id="XP_039137297.1">
    <property type="nucleotide sequence ID" value="XM_039281363.1"/>
</dbReference>
<evidence type="ECO:0000313" key="4">
    <source>
        <dbReference type="RefSeq" id="XP_039137295.1"/>
    </source>
</evidence>
<dbReference type="AlphaFoldDB" id="A0AB40CCI5"/>
<dbReference type="Gene3D" id="1.25.40.10">
    <property type="entry name" value="Tetratricopeptide repeat domain"/>
    <property type="match status" value="2"/>
</dbReference>
<organism evidence="3 5">
    <name type="scientific">Dioscorea cayennensis subsp. rotundata</name>
    <name type="common">White Guinea yam</name>
    <name type="synonym">Dioscorea rotundata</name>
    <dbReference type="NCBI Taxonomy" id="55577"/>
    <lineage>
        <taxon>Eukaryota</taxon>
        <taxon>Viridiplantae</taxon>
        <taxon>Streptophyta</taxon>
        <taxon>Embryophyta</taxon>
        <taxon>Tracheophyta</taxon>
        <taxon>Spermatophyta</taxon>
        <taxon>Magnoliopsida</taxon>
        <taxon>Liliopsida</taxon>
        <taxon>Dioscoreales</taxon>
        <taxon>Dioscoreaceae</taxon>
        <taxon>Dioscorea</taxon>
    </lineage>
</organism>
<dbReference type="Proteomes" id="UP001515500">
    <property type="component" value="Chromosome 13"/>
</dbReference>
<accession>A0AB40CCI5</accession>
<dbReference type="NCBIfam" id="TIGR00756">
    <property type="entry name" value="PPR"/>
    <property type="match status" value="1"/>
</dbReference>
<gene>
    <name evidence="4 5" type="primary">LOC120274828</name>
</gene>
<keyword evidence="3" id="KW-1185">Reference proteome</keyword>
<keyword evidence="1" id="KW-0677">Repeat</keyword>
<evidence type="ECO:0000256" key="2">
    <source>
        <dbReference type="PROSITE-ProRule" id="PRU00708"/>
    </source>
</evidence>
<dbReference type="RefSeq" id="XP_039137295.1">
    <property type="nucleotide sequence ID" value="XM_039281361.1"/>
</dbReference>
<feature type="repeat" description="PPR" evidence="2">
    <location>
        <begin position="303"/>
        <end position="337"/>
    </location>
</feature>
<feature type="repeat" description="PPR" evidence="2">
    <location>
        <begin position="226"/>
        <end position="260"/>
    </location>
</feature>
<dbReference type="FunFam" id="1.25.40.10:FF:000398">
    <property type="entry name" value="pentatricopeptide repeat-containing protein PNM1, mitochondrial"/>
    <property type="match status" value="1"/>
</dbReference>
<dbReference type="GeneID" id="120274828"/>
<name>A0AB40CCI5_DIOCR</name>
<reference evidence="4 5" key="1">
    <citation type="submission" date="2025-04" db="UniProtKB">
        <authorList>
            <consortium name="RefSeq"/>
        </authorList>
    </citation>
    <scope>IDENTIFICATION</scope>
</reference>
<dbReference type="Pfam" id="PF13041">
    <property type="entry name" value="PPR_2"/>
    <property type="match status" value="1"/>
</dbReference>